<dbReference type="SMR" id="A2DPU9"/>
<dbReference type="Gene3D" id="3.40.50.300">
    <property type="entry name" value="P-loop containing nucleotide triphosphate hydrolases"/>
    <property type="match status" value="1"/>
</dbReference>
<dbReference type="GO" id="GO:0000724">
    <property type="term" value="P:double-strand break repair via homologous recombination"/>
    <property type="evidence" value="ECO:0000318"/>
    <property type="project" value="GO_Central"/>
</dbReference>
<dbReference type="InterPro" id="IPR051988">
    <property type="entry name" value="HRR_RAD51_Paralog"/>
</dbReference>
<dbReference type="EMBL" id="DS113229">
    <property type="protein sequence ID" value="EAY17545.1"/>
    <property type="molecule type" value="Genomic_DNA"/>
</dbReference>
<keyword evidence="4" id="KW-1185">Reference proteome</keyword>
<dbReference type="GO" id="GO:0003697">
    <property type="term" value="F:single-stranded DNA binding"/>
    <property type="evidence" value="ECO:0000318"/>
    <property type="project" value="GO_Central"/>
</dbReference>
<evidence type="ECO:0000256" key="2">
    <source>
        <dbReference type="ARBA" id="ARBA00023242"/>
    </source>
</evidence>
<dbReference type="AlphaFoldDB" id="A2DPU9"/>
<dbReference type="RefSeq" id="XP_001329680.1">
    <property type="nucleotide sequence ID" value="XM_001329645.1"/>
</dbReference>
<dbReference type="InterPro" id="IPR027417">
    <property type="entry name" value="P-loop_NTPase"/>
</dbReference>
<comment type="subcellular location">
    <subcellularLocation>
        <location evidence="1">Nucleus</location>
    </subcellularLocation>
</comment>
<reference evidence="3" key="1">
    <citation type="submission" date="2006-10" db="EMBL/GenBank/DDBJ databases">
        <authorList>
            <person name="Amadeo P."/>
            <person name="Zhao Q."/>
            <person name="Wortman J."/>
            <person name="Fraser-Liggett C."/>
            <person name="Carlton J."/>
        </authorList>
    </citation>
    <scope>NUCLEOTIDE SEQUENCE</scope>
    <source>
        <strain evidence="3">G3</strain>
    </source>
</reference>
<dbReference type="GO" id="GO:0008094">
    <property type="term" value="F:ATP-dependent activity, acting on DNA"/>
    <property type="evidence" value="ECO:0000318"/>
    <property type="project" value="GO_Central"/>
</dbReference>
<proteinExistence type="predicted"/>
<sequence>MAENPSPSILIDKNVSKELSTRIGIENLVTKYDVADIKKDIPQVKRFAFDNFSPSIQDIVSNDEDRTISAGIDYIFGEPFFIGETYSIEGYSNTGKTRLVVKVATEIAKSSKVLFIDADGNLSSPILANIASSMNVNIDYPVYRDPRIPPTSVSALTIVNCLNHPDIINYINEYLQHSTPELIVIDSLLSVFQNVVGKGAPGSAQLEELSLELKSLAKSKGCVVIVTNSIKSPQGTPVTYLGPQYASLWHNRLILATKNNVVAESKLICSPRLPLVEKQFYLEDMKLCETSD</sequence>
<dbReference type="GO" id="GO:0007131">
    <property type="term" value="P:reciprocal meiotic recombination"/>
    <property type="evidence" value="ECO:0000318"/>
    <property type="project" value="GO_Central"/>
</dbReference>
<dbReference type="STRING" id="5722.A2DPU9"/>
<dbReference type="SUPFAM" id="SSF52540">
    <property type="entry name" value="P-loop containing nucleoside triphosphate hydrolases"/>
    <property type="match status" value="1"/>
</dbReference>
<name>A2DPU9_TRIV3</name>
<dbReference type="PANTHER" id="PTHR46457">
    <property type="entry name" value="DNA REPAIR PROTEIN RAD51 HOMOLOG 4"/>
    <property type="match status" value="1"/>
</dbReference>
<evidence type="ECO:0000256" key="1">
    <source>
        <dbReference type="ARBA" id="ARBA00004123"/>
    </source>
</evidence>
<accession>A2DPU9</accession>
<organism evidence="3 4">
    <name type="scientific">Trichomonas vaginalis (strain ATCC PRA-98 / G3)</name>
    <dbReference type="NCBI Taxonomy" id="412133"/>
    <lineage>
        <taxon>Eukaryota</taxon>
        <taxon>Metamonada</taxon>
        <taxon>Parabasalia</taxon>
        <taxon>Trichomonadida</taxon>
        <taxon>Trichomonadidae</taxon>
        <taxon>Trichomonas</taxon>
    </lineage>
</organism>
<gene>
    <name evidence="3" type="ORF">TVAG_453730</name>
</gene>
<dbReference type="GO" id="GO:0005657">
    <property type="term" value="C:replication fork"/>
    <property type="evidence" value="ECO:0000318"/>
    <property type="project" value="GO_Central"/>
</dbReference>
<evidence type="ECO:0000313" key="3">
    <source>
        <dbReference type="EMBL" id="EAY17545.1"/>
    </source>
</evidence>
<dbReference type="InParanoid" id="A2DPU9"/>
<dbReference type="GO" id="GO:0033063">
    <property type="term" value="C:Rad51B-Rad51C-Rad51D-XRCC2 complex"/>
    <property type="evidence" value="ECO:0000318"/>
    <property type="project" value="GO_Central"/>
</dbReference>
<dbReference type="OrthoDB" id="336321at2759"/>
<dbReference type="PANTHER" id="PTHR46457:SF1">
    <property type="entry name" value="DNA REPAIR PROTEIN RAD51 HOMOLOG 4"/>
    <property type="match status" value="1"/>
</dbReference>
<dbReference type="GO" id="GO:0005815">
    <property type="term" value="C:microtubule organizing center"/>
    <property type="evidence" value="ECO:0000318"/>
    <property type="project" value="GO_Central"/>
</dbReference>
<evidence type="ECO:0000313" key="4">
    <source>
        <dbReference type="Proteomes" id="UP000001542"/>
    </source>
</evidence>
<dbReference type="VEuPathDB" id="TrichDB:TVAG_453730"/>
<reference evidence="3" key="2">
    <citation type="journal article" date="2007" name="Science">
        <title>Draft genome sequence of the sexually transmitted pathogen Trichomonas vaginalis.</title>
        <authorList>
            <person name="Carlton J.M."/>
            <person name="Hirt R.P."/>
            <person name="Silva J.C."/>
            <person name="Delcher A.L."/>
            <person name="Schatz M."/>
            <person name="Zhao Q."/>
            <person name="Wortman J.R."/>
            <person name="Bidwell S.L."/>
            <person name="Alsmark U.C.M."/>
            <person name="Besteiro S."/>
            <person name="Sicheritz-Ponten T."/>
            <person name="Noel C.J."/>
            <person name="Dacks J.B."/>
            <person name="Foster P.G."/>
            <person name="Simillion C."/>
            <person name="Van de Peer Y."/>
            <person name="Miranda-Saavedra D."/>
            <person name="Barton G.J."/>
            <person name="Westrop G.D."/>
            <person name="Mueller S."/>
            <person name="Dessi D."/>
            <person name="Fiori P.L."/>
            <person name="Ren Q."/>
            <person name="Paulsen I."/>
            <person name="Zhang H."/>
            <person name="Bastida-Corcuera F.D."/>
            <person name="Simoes-Barbosa A."/>
            <person name="Brown M.T."/>
            <person name="Hayes R.D."/>
            <person name="Mukherjee M."/>
            <person name="Okumura C.Y."/>
            <person name="Schneider R."/>
            <person name="Smith A.J."/>
            <person name="Vanacova S."/>
            <person name="Villalvazo M."/>
            <person name="Haas B.J."/>
            <person name="Pertea M."/>
            <person name="Feldblyum T.V."/>
            <person name="Utterback T.R."/>
            <person name="Shu C.L."/>
            <person name="Osoegawa K."/>
            <person name="de Jong P.J."/>
            <person name="Hrdy I."/>
            <person name="Horvathova L."/>
            <person name="Zubacova Z."/>
            <person name="Dolezal P."/>
            <person name="Malik S.B."/>
            <person name="Logsdon J.M. Jr."/>
            <person name="Henze K."/>
            <person name="Gupta A."/>
            <person name="Wang C.C."/>
            <person name="Dunne R.L."/>
            <person name="Upcroft J.A."/>
            <person name="Upcroft P."/>
            <person name="White O."/>
            <person name="Salzberg S.L."/>
            <person name="Tang P."/>
            <person name="Chiu C.-H."/>
            <person name="Lee Y.-S."/>
            <person name="Embley T.M."/>
            <person name="Coombs G.H."/>
            <person name="Mottram J.C."/>
            <person name="Tachezy J."/>
            <person name="Fraser-Liggett C.M."/>
            <person name="Johnson P.J."/>
        </authorList>
    </citation>
    <scope>NUCLEOTIDE SEQUENCE [LARGE SCALE GENOMIC DNA]</scope>
    <source>
        <strain evidence="3">G3</strain>
    </source>
</reference>
<protein>
    <submittedName>
        <fullName evidence="3">Uncharacterized protein</fullName>
    </submittedName>
</protein>
<dbReference type="VEuPathDB" id="TrichDB:TVAGG3_0552160"/>
<dbReference type="KEGG" id="tva:4775562"/>
<dbReference type="Proteomes" id="UP000001542">
    <property type="component" value="Unassembled WGS sequence"/>
</dbReference>
<dbReference type="GO" id="GO:0000723">
    <property type="term" value="P:telomere maintenance"/>
    <property type="evidence" value="ECO:0000318"/>
    <property type="project" value="GO_Central"/>
</dbReference>
<keyword evidence="2" id="KW-0539">Nucleus</keyword>
<dbReference type="GO" id="GO:0042148">
    <property type="term" value="P:DNA strand invasion"/>
    <property type="evidence" value="ECO:0000318"/>
    <property type="project" value="GO_Central"/>
</dbReference>